<evidence type="ECO:0000256" key="1">
    <source>
        <dbReference type="SAM" id="Phobius"/>
    </source>
</evidence>
<protein>
    <recommendedName>
        <fullName evidence="4">Prepilin-type cleavage/methylation N-terminal domain protein</fullName>
    </recommendedName>
</protein>
<accession>C9PMP0</accession>
<organism evidence="2 3">
    <name type="scientific">Pasteurella dagmatis ATCC 43325</name>
    <dbReference type="NCBI Taxonomy" id="667128"/>
    <lineage>
        <taxon>Bacteria</taxon>
        <taxon>Pseudomonadati</taxon>
        <taxon>Pseudomonadota</taxon>
        <taxon>Gammaproteobacteria</taxon>
        <taxon>Pasteurellales</taxon>
        <taxon>Pasteurellaceae</taxon>
        <taxon>Pasteurella</taxon>
    </lineage>
</organism>
<dbReference type="RefSeq" id="WP_005765304.1">
    <property type="nucleotide sequence ID" value="NZ_GG704815.1"/>
</dbReference>
<name>C9PMP0_9PAST</name>
<keyword evidence="1" id="KW-1133">Transmembrane helix</keyword>
<evidence type="ECO:0008006" key="4">
    <source>
        <dbReference type="Google" id="ProtNLM"/>
    </source>
</evidence>
<dbReference type="HOGENOM" id="CLU_182745_0_0_6"/>
<evidence type="ECO:0000313" key="3">
    <source>
        <dbReference type="Proteomes" id="UP000005519"/>
    </source>
</evidence>
<dbReference type="OrthoDB" id="5690717at2"/>
<keyword evidence="3" id="KW-1185">Reference proteome</keyword>
<proteinExistence type="predicted"/>
<comment type="caution">
    <text evidence="2">The sequence shown here is derived from an EMBL/GenBank/DDBJ whole genome shotgun (WGS) entry which is preliminary data.</text>
</comment>
<keyword evidence="1" id="KW-0812">Transmembrane</keyword>
<dbReference type="Proteomes" id="UP000005519">
    <property type="component" value="Unassembled WGS sequence"/>
</dbReference>
<dbReference type="InterPro" id="IPR020511">
    <property type="entry name" value="Uncharacterised_HI0941"/>
</dbReference>
<evidence type="ECO:0000313" key="2">
    <source>
        <dbReference type="EMBL" id="EEX51074.1"/>
    </source>
</evidence>
<reference evidence="2 3" key="1">
    <citation type="submission" date="2009-10" db="EMBL/GenBank/DDBJ databases">
        <authorList>
            <person name="Muzny D."/>
            <person name="Qin X."/>
            <person name="Deng J."/>
            <person name="Jiang H."/>
            <person name="Liu Y."/>
            <person name="Qu J."/>
            <person name="Song X.-Z."/>
            <person name="Zhang L."/>
            <person name="Thornton R."/>
            <person name="Coyle M."/>
            <person name="Francisco L."/>
            <person name="Jackson L."/>
            <person name="Javaid M."/>
            <person name="Korchina V."/>
            <person name="Kovar C."/>
            <person name="Mata R."/>
            <person name="Mathew T."/>
            <person name="Ngo R."/>
            <person name="Nguyen L."/>
            <person name="Nguyen N."/>
            <person name="Okwuonu G."/>
            <person name="Ongeri F."/>
            <person name="Pham C."/>
            <person name="Simmons D."/>
            <person name="Wilczek-Boney K."/>
            <person name="Hale W."/>
            <person name="Jakkamsetti A."/>
            <person name="Pham P."/>
            <person name="Ruth R."/>
            <person name="San Lucas F."/>
            <person name="Warren J."/>
            <person name="Zhang J."/>
            <person name="Zhao Z."/>
            <person name="Zhou C."/>
            <person name="Zhu D."/>
            <person name="Lee S."/>
            <person name="Bess C."/>
            <person name="Blankenburg K."/>
            <person name="Forbes L."/>
            <person name="Fu Q."/>
            <person name="Gubbala S."/>
            <person name="Hirani K."/>
            <person name="Jayaseelan J.C."/>
            <person name="Lara F."/>
            <person name="Munidasa M."/>
            <person name="Palculict T."/>
            <person name="Patil S."/>
            <person name="Pu L.-L."/>
            <person name="Saada N."/>
            <person name="Tang L."/>
            <person name="Weissenberger G."/>
            <person name="Zhu Y."/>
            <person name="Hemphill L."/>
            <person name="Shang Y."/>
            <person name="Youmans B."/>
            <person name="Ayvaz T."/>
            <person name="Ross M."/>
            <person name="Santibanez J."/>
            <person name="Aqrawi P."/>
            <person name="Gross S."/>
            <person name="Joshi V."/>
            <person name="Fowler G."/>
            <person name="Nazareth L."/>
            <person name="Reid J."/>
            <person name="Worley K."/>
            <person name="Petrosino J."/>
            <person name="Highlander S."/>
            <person name="Gibbs R."/>
        </authorList>
    </citation>
    <scope>NUCLEOTIDE SEQUENCE [LARGE SCALE GENOMIC DNA]</scope>
    <source>
        <strain evidence="2 3">ATCC 43325</strain>
    </source>
</reference>
<dbReference type="STRING" id="667128.HMPREF0621_0264"/>
<keyword evidence="1" id="KW-0472">Membrane</keyword>
<dbReference type="EMBL" id="ACZR01000002">
    <property type="protein sequence ID" value="EEX51074.1"/>
    <property type="molecule type" value="Genomic_DNA"/>
</dbReference>
<gene>
    <name evidence="2" type="ORF">HMPREF0621_0264</name>
</gene>
<feature type="transmembrane region" description="Helical" evidence="1">
    <location>
        <begin position="12"/>
        <end position="37"/>
    </location>
</feature>
<dbReference type="Pfam" id="PF17344">
    <property type="entry name" value="DUF5374"/>
    <property type="match status" value="1"/>
</dbReference>
<dbReference type="AlphaFoldDB" id="C9PMP0"/>
<sequence length="100" mass="11730">MILTFKIYQYKGIGVVSFLVALALFSSIALSVIHWSAHHRQSMMQMYQYLQAIQIAENQKQRQFLGLDCEQQVHQNNLIFLIECRETHISIRYQLGEITL</sequence>